<keyword evidence="2" id="KW-1185">Reference proteome</keyword>
<accession>A0ACC2X3A4</accession>
<protein>
    <submittedName>
        <fullName evidence="1">Uncharacterized protein</fullName>
    </submittedName>
</protein>
<evidence type="ECO:0000313" key="2">
    <source>
        <dbReference type="Proteomes" id="UP001243375"/>
    </source>
</evidence>
<sequence>MMPVYQLYTGLKSLCAHPGPKKEGMTLKITGKAITQSMQLWVHELLEFLNDGKLEACAIQTRLAFDDIQDPFGLDVFLQSMFDIQAIILDRVVTEEQIRALPSEISLSSGT</sequence>
<comment type="caution">
    <text evidence="1">The sequence shown here is derived from an EMBL/GenBank/DDBJ whole genome shotgun (WGS) entry which is preliminary data.</text>
</comment>
<gene>
    <name evidence="1" type="ORF">QFC22_004386</name>
</gene>
<evidence type="ECO:0000313" key="1">
    <source>
        <dbReference type="EMBL" id="KAJ9117536.1"/>
    </source>
</evidence>
<reference evidence="1" key="1">
    <citation type="submission" date="2023-04" db="EMBL/GenBank/DDBJ databases">
        <title>Draft Genome sequencing of Naganishia species isolated from polar environments using Oxford Nanopore Technology.</title>
        <authorList>
            <person name="Leo P."/>
            <person name="Venkateswaran K."/>
        </authorList>
    </citation>
    <scope>NUCLEOTIDE SEQUENCE</scope>
    <source>
        <strain evidence="1">MNA-CCFEE 5425</strain>
    </source>
</reference>
<dbReference type="Proteomes" id="UP001243375">
    <property type="component" value="Unassembled WGS sequence"/>
</dbReference>
<organism evidence="1 2">
    <name type="scientific">Naganishia vaughanmartiniae</name>
    <dbReference type="NCBI Taxonomy" id="1424756"/>
    <lineage>
        <taxon>Eukaryota</taxon>
        <taxon>Fungi</taxon>
        <taxon>Dikarya</taxon>
        <taxon>Basidiomycota</taxon>
        <taxon>Agaricomycotina</taxon>
        <taxon>Tremellomycetes</taxon>
        <taxon>Filobasidiales</taxon>
        <taxon>Filobasidiaceae</taxon>
        <taxon>Naganishia</taxon>
    </lineage>
</organism>
<name>A0ACC2X3A4_9TREE</name>
<proteinExistence type="predicted"/>
<dbReference type="EMBL" id="JASBWU010000012">
    <property type="protein sequence ID" value="KAJ9117536.1"/>
    <property type="molecule type" value="Genomic_DNA"/>
</dbReference>